<keyword evidence="1" id="KW-1185">Reference proteome</keyword>
<name>A0ABM0P180_PRUMU</name>
<reference evidence="2" key="2">
    <citation type="submission" date="2025-08" db="UniProtKB">
        <authorList>
            <consortium name="RefSeq"/>
        </authorList>
    </citation>
    <scope>IDENTIFICATION</scope>
</reference>
<sequence length="160" mass="17930">MMSTSPNPDASVFASIMELHFKELDLIPDQILLNKEKMLPILENCLSHSCLEEGLAEQIAVDKSNSAHRFIKIVHRYLHEAGKEKQAEKYQQKVSTASRVEQLESIKIWNFFTPPPHVFKVMEDMGLGSNPSSFFGPPAPTEVFPIPAPGWRPGQATANE</sequence>
<proteinExistence type="predicted"/>
<reference evidence="1" key="1">
    <citation type="journal article" date="2012" name="Nat. Commun.">
        <title>The genome of Prunus mume.</title>
        <authorList>
            <person name="Zhang Q."/>
            <person name="Chen W."/>
            <person name="Sun L."/>
            <person name="Zhao F."/>
            <person name="Huang B."/>
            <person name="Yang W."/>
            <person name="Tao Y."/>
            <person name="Wang J."/>
            <person name="Yuan Z."/>
            <person name="Fan G."/>
            <person name="Xing Z."/>
            <person name="Han C."/>
            <person name="Pan H."/>
            <person name="Zhong X."/>
            <person name="Shi W."/>
            <person name="Liang X."/>
            <person name="Du D."/>
            <person name="Sun F."/>
            <person name="Xu Z."/>
            <person name="Hao R."/>
            <person name="Lv T."/>
            <person name="Lv Y."/>
            <person name="Zheng Z."/>
            <person name="Sun M."/>
            <person name="Luo L."/>
            <person name="Cai M."/>
            <person name="Gao Y."/>
            <person name="Wang J."/>
            <person name="Yin Y."/>
            <person name="Xu X."/>
            <person name="Cheng T."/>
            <person name="Wang J."/>
        </authorList>
    </citation>
    <scope>NUCLEOTIDE SEQUENCE [LARGE SCALE GENOMIC DNA]</scope>
</reference>
<dbReference type="GeneID" id="103332031"/>
<gene>
    <name evidence="2" type="primary">LOC103332031</name>
</gene>
<dbReference type="RefSeq" id="XP_008232940.1">
    <property type="nucleotide sequence ID" value="XM_008234718.2"/>
</dbReference>
<organism evidence="1 2">
    <name type="scientific">Prunus mume</name>
    <name type="common">Japanese apricot</name>
    <name type="synonym">Armeniaca mume</name>
    <dbReference type="NCBI Taxonomy" id="102107"/>
    <lineage>
        <taxon>Eukaryota</taxon>
        <taxon>Viridiplantae</taxon>
        <taxon>Streptophyta</taxon>
        <taxon>Embryophyta</taxon>
        <taxon>Tracheophyta</taxon>
        <taxon>Spermatophyta</taxon>
        <taxon>Magnoliopsida</taxon>
        <taxon>eudicotyledons</taxon>
        <taxon>Gunneridae</taxon>
        <taxon>Pentapetalae</taxon>
        <taxon>rosids</taxon>
        <taxon>fabids</taxon>
        <taxon>Rosales</taxon>
        <taxon>Rosaceae</taxon>
        <taxon>Amygdaloideae</taxon>
        <taxon>Amygdaleae</taxon>
        <taxon>Prunus</taxon>
    </lineage>
</organism>
<evidence type="ECO:0000313" key="2">
    <source>
        <dbReference type="RefSeq" id="XP_008232940.1"/>
    </source>
</evidence>
<accession>A0ABM0P180</accession>
<evidence type="ECO:0000313" key="1">
    <source>
        <dbReference type="Proteomes" id="UP000694861"/>
    </source>
</evidence>
<dbReference type="Proteomes" id="UP000694861">
    <property type="component" value="Linkage group LG5"/>
</dbReference>
<protein>
    <submittedName>
        <fullName evidence="2">Uncharacterized protein LOC103332031</fullName>
    </submittedName>
</protein>